<evidence type="ECO:0000313" key="4">
    <source>
        <dbReference type="WBParaSite" id="ECPE_0001297801-mRNA-1"/>
    </source>
</evidence>
<proteinExistence type="predicted"/>
<evidence type="ECO:0000313" key="3">
    <source>
        <dbReference type="Proteomes" id="UP000272942"/>
    </source>
</evidence>
<dbReference type="AlphaFoldDB" id="A0A183B155"/>
<dbReference type="Proteomes" id="UP000272942">
    <property type="component" value="Unassembled WGS sequence"/>
</dbReference>
<dbReference type="Gene3D" id="3.80.10.10">
    <property type="entry name" value="Ribonuclease Inhibitor"/>
    <property type="match status" value="1"/>
</dbReference>
<dbReference type="SUPFAM" id="SSF52058">
    <property type="entry name" value="L domain-like"/>
    <property type="match status" value="1"/>
</dbReference>
<evidence type="ECO:0000313" key="2">
    <source>
        <dbReference type="EMBL" id="VDP90212.1"/>
    </source>
</evidence>
<feature type="compositionally biased region" description="Basic and acidic residues" evidence="1">
    <location>
        <begin position="8"/>
        <end position="27"/>
    </location>
</feature>
<dbReference type="WBParaSite" id="ECPE_0001297801-mRNA-1">
    <property type="protein sequence ID" value="ECPE_0001297801-mRNA-1"/>
    <property type="gene ID" value="ECPE_0001297801"/>
</dbReference>
<protein>
    <submittedName>
        <fullName evidence="4">LRRcap domain-containing protein</fullName>
    </submittedName>
</protein>
<reference evidence="2 3" key="2">
    <citation type="submission" date="2018-11" db="EMBL/GenBank/DDBJ databases">
        <authorList>
            <consortium name="Pathogen Informatics"/>
        </authorList>
    </citation>
    <scope>NUCLEOTIDE SEQUENCE [LARGE SCALE GENOMIC DNA]</scope>
    <source>
        <strain evidence="2 3">Egypt</strain>
    </source>
</reference>
<name>A0A183B155_9TREM</name>
<feature type="region of interest" description="Disordered" evidence="1">
    <location>
        <begin position="1"/>
        <end position="46"/>
    </location>
</feature>
<accession>A0A183B155</accession>
<keyword evidence="3" id="KW-1185">Reference proteome</keyword>
<dbReference type="InterPro" id="IPR032675">
    <property type="entry name" value="LRR_dom_sf"/>
</dbReference>
<evidence type="ECO:0000256" key="1">
    <source>
        <dbReference type="SAM" id="MobiDB-lite"/>
    </source>
</evidence>
<dbReference type="EMBL" id="UZAN01053946">
    <property type="protein sequence ID" value="VDP90212.1"/>
    <property type="molecule type" value="Genomic_DNA"/>
</dbReference>
<organism evidence="4">
    <name type="scientific">Echinostoma caproni</name>
    <dbReference type="NCBI Taxonomy" id="27848"/>
    <lineage>
        <taxon>Eukaryota</taxon>
        <taxon>Metazoa</taxon>
        <taxon>Spiralia</taxon>
        <taxon>Lophotrochozoa</taxon>
        <taxon>Platyhelminthes</taxon>
        <taxon>Trematoda</taxon>
        <taxon>Digenea</taxon>
        <taxon>Plagiorchiida</taxon>
        <taxon>Echinostomata</taxon>
        <taxon>Echinostomatoidea</taxon>
        <taxon>Echinostomatidae</taxon>
        <taxon>Echinostoma</taxon>
    </lineage>
</organism>
<feature type="compositionally biased region" description="Basic and acidic residues" evidence="1">
    <location>
        <begin position="37"/>
        <end position="46"/>
    </location>
</feature>
<gene>
    <name evidence="2" type="ORF">ECPE_LOCUS12940</name>
</gene>
<dbReference type="OrthoDB" id="7451790at2759"/>
<sequence length="131" mass="15003">MSGIDNEPPQKKEAASIKRAHVTEDKPNSQTGGGETAEQKDELDTFEIHELDIPDRESEEIDFEHCRIRAISHLEILPNVIMLMVSNVLQVKYLCLRNNLIKKLENFEPIAATLNDLDLYDNQITKVTRLF</sequence>
<reference evidence="4" key="1">
    <citation type="submission" date="2016-06" db="UniProtKB">
        <authorList>
            <consortium name="WormBaseParasite"/>
        </authorList>
    </citation>
    <scope>IDENTIFICATION</scope>
</reference>